<comment type="similarity">
    <text evidence="2">Belongs to the TatC family.</text>
</comment>
<feature type="transmembrane region" description="Helical" evidence="7">
    <location>
        <begin position="287"/>
        <end position="305"/>
    </location>
</feature>
<feature type="transmembrane region" description="Helical" evidence="7">
    <location>
        <begin position="213"/>
        <end position="234"/>
    </location>
</feature>
<feature type="transmembrane region" description="Helical" evidence="7">
    <location>
        <begin position="137"/>
        <end position="155"/>
    </location>
</feature>
<feature type="transmembrane region" description="Helical" evidence="7">
    <location>
        <begin position="311"/>
        <end position="331"/>
    </location>
</feature>
<evidence type="ECO:0000313" key="9">
    <source>
        <dbReference type="Proteomes" id="UP000507222"/>
    </source>
</evidence>
<dbReference type="GO" id="GO:0043953">
    <property type="term" value="P:protein transport by the Tat complex"/>
    <property type="evidence" value="ECO:0007669"/>
    <property type="project" value="TreeGrafter"/>
</dbReference>
<dbReference type="PROSITE" id="PS01218">
    <property type="entry name" value="TATC"/>
    <property type="match status" value="1"/>
</dbReference>
<dbReference type="HAMAP" id="MF_00902">
    <property type="entry name" value="TatC"/>
    <property type="match status" value="1"/>
</dbReference>
<gene>
    <name evidence="8" type="ORF">CURHAP_LOCUS7169</name>
</gene>
<feature type="transmembrane region" description="Helical" evidence="7">
    <location>
        <begin position="254"/>
        <end position="275"/>
    </location>
</feature>
<dbReference type="NCBIfam" id="TIGR00945">
    <property type="entry name" value="tatC"/>
    <property type="match status" value="1"/>
</dbReference>
<evidence type="ECO:0000256" key="1">
    <source>
        <dbReference type="ARBA" id="ARBA00004141"/>
    </source>
</evidence>
<evidence type="ECO:0000256" key="5">
    <source>
        <dbReference type="ARBA" id="ARBA00023136"/>
    </source>
</evidence>
<dbReference type="GO" id="GO:0065002">
    <property type="term" value="P:intracellular protein transmembrane transport"/>
    <property type="evidence" value="ECO:0007669"/>
    <property type="project" value="TreeGrafter"/>
</dbReference>
<keyword evidence="5 7" id="KW-0472">Membrane</keyword>
<dbReference type="PANTHER" id="PTHR30371">
    <property type="entry name" value="SEC-INDEPENDENT PROTEIN TRANSLOCASE PROTEIN TATC"/>
    <property type="match status" value="1"/>
</dbReference>
<dbReference type="InterPro" id="IPR002033">
    <property type="entry name" value="TatC"/>
</dbReference>
<dbReference type="Proteomes" id="UP000507222">
    <property type="component" value="Unassembled WGS sequence"/>
</dbReference>
<protein>
    <recommendedName>
        <fullName evidence="10">Sec-independent protein translocase protein TATC, chloroplastic</fullName>
    </recommendedName>
</protein>
<feature type="compositionally biased region" description="Basic and acidic residues" evidence="6">
    <location>
        <begin position="87"/>
        <end position="100"/>
    </location>
</feature>
<dbReference type="AlphaFoldDB" id="A0A6J5TM09"/>
<feature type="region of interest" description="Disordered" evidence="6">
    <location>
        <begin position="75"/>
        <end position="100"/>
    </location>
</feature>
<accession>A0A6J5TM09</accession>
<keyword evidence="4 7" id="KW-1133">Transmembrane helix</keyword>
<evidence type="ECO:0000256" key="4">
    <source>
        <dbReference type="ARBA" id="ARBA00022989"/>
    </source>
</evidence>
<evidence type="ECO:0000256" key="2">
    <source>
        <dbReference type="ARBA" id="ARBA00008882"/>
    </source>
</evidence>
<dbReference type="EMBL" id="CAEKDK010000001">
    <property type="protein sequence ID" value="CAB4265120.1"/>
    <property type="molecule type" value="Genomic_DNA"/>
</dbReference>
<dbReference type="PRINTS" id="PR01840">
    <property type="entry name" value="TATCFAMILY"/>
</dbReference>
<evidence type="ECO:0000256" key="7">
    <source>
        <dbReference type="SAM" id="Phobius"/>
    </source>
</evidence>
<dbReference type="GO" id="GO:0009977">
    <property type="term" value="F:proton motive force dependent protein transmembrane transporter activity"/>
    <property type="evidence" value="ECO:0007669"/>
    <property type="project" value="TreeGrafter"/>
</dbReference>
<proteinExistence type="inferred from homology"/>
<dbReference type="Pfam" id="PF00902">
    <property type="entry name" value="TatC"/>
    <property type="match status" value="1"/>
</dbReference>
<name>A0A6J5TM09_PRUAR</name>
<evidence type="ECO:0000256" key="3">
    <source>
        <dbReference type="ARBA" id="ARBA00022692"/>
    </source>
</evidence>
<evidence type="ECO:0000313" key="8">
    <source>
        <dbReference type="EMBL" id="CAB4265120.1"/>
    </source>
</evidence>
<organism evidence="8 9">
    <name type="scientific">Prunus armeniaca</name>
    <name type="common">Apricot</name>
    <name type="synonym">Armeniaca vulgaris</name>
    <dbReference type="NCBI Taxonomy" id="36596"/>
    <lineage>
        <taxon>Eukaryota</taxon>
        <taxon>Viridiplantae</taxon>
        <taxon>Streptophyta</taxon>
        <taxon>Embryophyta</taxon>
        <taxon>Tracheophyta</taxon>
        <taxon>Spermatophyta</taxon>
        <taxon>Magnoliopsida</taxon>
        <taxon>eudicotyledons</taxon>
        <taxon>Gunneridae</taxon>
        <taxon>Pentapetalae</taxon>
        <taxon>rosids</taxon>
        <taxon>fabids</taxon>
        <taxon>Rosales</taxon>
        <taxon>Rosaceae</taxon>
        <taxon>Amygdaloideae</taxon>
        <taxon>Amygdaleae</taxon>
        <taxon>Prunus</taxon>
    </lineage>
</organism>
<keyword evidence="3 7" id="KW-0812">Transmembrane</keyword>
<dbReference type="InterPro" id="IPR019820">
    <property type="entry name" value="Sec-indep_translocase_CS"/>
</dbReference>
<sequence>MGSTSCASISNLNFIRSRSHNCFQRLGPIRNQLDSVRVHHSRRPRLELNGLRSRKSLRNDVVCFAVDDDLREKQQEFGSGSGIGSAVEDRPATDVVDGSKEENGSAIYNFLYPSQELLPDDKEMSIFDHLEELRQRIFISVLAVGVSMLGCFAYSKELIIFLEAPVKDQGVSGYCGLLLGSPIILYELIAFVLPGLTREERKFLGPIVLGSSVLFYAGISFSYFVLTPAALNFFVTYAEGVVESLWSIDQYFEFVLVLMFSTGLSFQVPVIQFLLGQVGLVSGDQMLSVWRYVVVGAVVAAAVVTPSTDPLTQVLLAAPLLGLYFGGAWVVKLTGR</sequence>
<reference evidence="8 9" key="1">
    <citation type="submission" date="2020-05" db="EMBL/GenBank/DDBJ databases">
        <authorList>
            <person name="Campoy J."/>
            <person name="Schneeberger K."/>
            <person name="Spophaly S."/>
        </authorList>
    </citation>
    <scope>NUCLEOTIDE SEQUENCE [LARGE SCALE GENOMIC DNA]</scope>
    <source>
        <strain evidence="8">PruArmRojPasFocal</strain>
    </source>
</reference>
<dbReference type="GO" id="GO:0033281">
    <property type="term" value="C:TAT protein transport complex"/>
    <property type="evidence" value="ECO:0007669"/>
    <property type="project" value="TreeGrafter"/>
</dbReference>
<feature type="transmembrane region" description="Helical" evidence="7">
    <location>
        <begin position="171"/>
        <end position="193"/>
    </location>
</feature>
<evidence type="ECO:0008006" key="10">
    <source>
        <dbReference type="Google" id="ProtNLM"/>
    </source>
</evidence>
<comment type="subcellular location">
    <subcellularLocation>
        <location evidence="1">Membrane</location>
        <topology evidence="1">Multi-pass membrane protein</topology>
    </subcellularLocation>
</comment>
<dbReference type="PANTHER" id="PTHR30371:SF0">
    <property type="entry name" value="SEC-INDEPENDENT PROTEIN TRANSLOCASE PROTEIN TATC, CHLOROPLASTIC-RELATED"/>
    <property type="match status" value="1"/>
</dbReference>
<evidence type="ECO:0000256" key="6">
    <source>
        <dbReference type="SAM" id="MobiDB-lite"/>
    </source>
</evidence>